<reference evidence="2" key="1">
    <citation type="journal article" date="2019" name="Int. J. Syst. Evol. Microbiol.">
        <title>The Global Catalogue of Microorganisms (GCM) 10K type strain sequencing project: providing services to taxonomists for standard genome sequencing and annotation.</title>
        <authorList>
            <consortium name="The Broad Institute Genomics Platform"/>
            <consortium name="The Broad Institute Genome Sequencing Center for Infectious Disease"/>
            <person name="Wu L."/>
            <person name="Ma J."/>
        </authorList>
    </citation>
    <scope>NUCLEOTIDE SEQUENCE [LARGE SCALE GENOMIC DNA]</scope>
    <source>
        <strain evidence="2">CCM 8896</strain>
    </source>
</reference>
<dbReference type="Proteomes" id="UP001597267">
    <property type="component" value="Unassembled WGS sequence"/>
</dbReference>
<evidence type="ECO:0000313" key="1">
    <source>
        <dbReference type="EMBL" id="MFD1671258.1"/>
    </source>
</evidence>
<dbReference type="RefSeq" id="WP_125713546.1">
    <property type="nucleotide sequence ID" value="NZ_JBHTOP010000006.1"/>
</dbReference>
<dbReference type="InterPro" id="IPR021351">
    <property type="entry name" value="DUF2969"/>
</dbReference>
<accession>A0ABW4J6N7</accession>
<evidence type="ECO:0000313" key="2">
    <source>
        <dbReference type="Proteomes" id="UP001597267"/>
    </source>
</evidence>
<name>A0ABW4J6N7_9LACO</name>
<dbReference type="EMBL" id="JBHTOP010000006">
    <property type="protein sequence ID" value="MFD1671258.1"/>
    <property type="molecule type" value="Genomic_DNA"/>
</dbReference>
<keyword evidence="2" id="KW-1185">Reference proteome</keyword>
<dbReference type="Pfam" id="PF11184">
    <property type="entry name" value="DUF2969"/>
    <property type="match status" value="1"/>
</dbReference>
<organism evidence="1 2">
    <name type="scientific">Agrilactobacillus yilanensis</name>
    <dbReference type="NCBI Taxonomy" id="2485997"/>
    <lineage>
        <taxon>Bacteria</taxon>
        <taxon>Bacillati</taxon>
        <taxon>Bacillota</taxon>
        <taxon>Bacilli</taxon>
        <taxon>Lactobacillales</taxon>
        <taxon>Lactobacillaceae</taxon>
        <taxon>Agrilactobacillus</taxon>
    </lineage>
</organism>
<proteinExistence type="predicted"/>
<sequence>MRKKEQNIAVKVNNVTINEKAGYELLINDKKVGVIIEEEPQRFETQMLGDTATKHFKQLDDAINDLLMMYNLHQR</sequence>
<protein>
    <submittedName>
        <fullName evidence="1">DUF2969 family protein</fullName>
    </submittedName>
</protein>
<comment type="caution">
    <text evidence="1">The sequence shown here is derived from an EMBL/GenBank/DDBJ whole genome shotgun (WGS) entry which is preliminary data.</text>
</comment>
<gene>
    <name evidence="1" type="ORF">ACFQ5M_04035</name>
</gene>